<evidence type="ECO:0000256" key="7">
    <source>
        <dbReference type="SAM" id="Phobius"/>
    </source>
</evidence>
<evidence type="ECO:0000256" key="3">
    <source>
        <dbReference type="ARBA" id="ARBA00022676"/>
    </source>
</evidence>
<keyword evidence="4 7" id="KW-0812">Transmembrane</keyword>
<dbReference type="EMBL" id="GL732547">
    <property type="protein sequence ID" value="EFX80551.1"/>
    <property type="molecule type" value="Genomic_DNA"/>
</dbReference>
<dbReference type="GO" id="GO:0016020">
    <property type="term" value="C:membrane"/>
    <property type="evidence" value="ECO:0007669"/>
    <property type="project" value="UniProtKB-SubCell"/>
</dbReference>
<dbReference type="InParanoid" id="E9GJ42"/>
<evidence type="ECO:0000256" key="2">
    <source>
        <dbReference type="ARBA" id="ARBA00012543"/>
    </source>
</evidence>
<feature type="transmembrane region" description="Helical" evidence="7">
    <location>
        <begin position="347"/>
        <end position="366"/>
    </location>
</feature>
<dbReference type="Pfam" id="PF23000">
    <property type="entry name" value="ChitinSynthase_IV_N"/>
    <property type="match status" value="1"/>
</dbReference>
<evidence type="ECO:0000256" key="6">
    <source>
        <dbReference type="ARBA" id="ARBA00023136"/>
    </source>
</evidence>
<feature type="transmembrane region" description="Helical" evidence="7">
    <location>
        <begin position="210"/>
        <end position="227"/>
    </location>
</feature>
<dbReference type="eggNOG" id="KOG2571">
    <property type="taxonomic scope" value="Eukaryota"/>
</dbReference>
<evidence type="ECO:0000313" key="10">
    <source>
        <dbReference type="Proteomes" id="UP000000305"/>
    </source>
</evidence>
<dbReference type="InterPro" id="IPR029044">
    <property type="entry name" value="Nucleotide-diphossugar_trans"/>
</dbReference>
<name>E9GJ42_DAPPU</name>
<keyword evidence="3" id="KW-0808">Transferase</keyword>
<dbReference type="PANTHER" id="PTHR22914:SF42">
    <property type="entry name" value="CHITIN SYNTHASE"/>
    <property type="match status" value="1"/>
</dbReference>
<dbReference type="Proteomes" id="UP000000305">
    <property type="component" value="Unassembled WGS sequence"/>
</dbReference>
<dbReference type="PhylomeDB" id="E9GJ42"/>
<evidence type="ECO:0000256" key="1">
    <source>
        <dbReference type="ARBA" id="ARBA00004141"/>
    </source>
</evidence>
<dbReference type="SUPFAM" id="SSF53448">
    <property type="entry name" value="Nucleotide-diphospho-sugar transferases"/>
    <property type="match status" value="1"/>
</dbReference>
<dbReference type="PANTHER" id="PTHR22914">
    <property type="entry name" value="CHITIN SYNTHASE"/>
    <property type="match status" value="1"/>
</dbReference>
<protein>
    <recommendedName>
        <fullName evidence="2">chitin synthase</fullName>
        <ecNumber evidence="2">2.4.1.16</ecNumber>
    </recommendedName>
</protein>
<organism evidence="9 10">
    <name type="scientific">Daphnia pulex</name>
    <name type="common">Water flea</name>
    <dbReference type="NCBI Taxonomy" id="6669"/>
    <lineage>
        <taxon>Eukaryota</taxon>
        <taxon>Metazoa</taxon>
        <taxon>Ecdysozoa</taxon>
        <taxon>Arthropoda</taxon>
        <taxon>Crustacea</taxon>
        <taxon>Branchiopoda</taxon>
        <taxon>Diplostraca</taxon>
        <taxon>Cladocera</taxon>
        <taxon>Anomopoda</taxon>
        <taxon>Daphniidae</taxon>
        <taxon>Daphnia</taxon>
    </lineage>
</organism>
<reference evidence="9 10" key="1">
    <citation type="journal article" date="2011" name="Science">
        <title>The ecoresponsive genome of Daphnia pulex.</title>
        <authorList>
            <person name="Colbourne J.K."/>
            <person name="Pfrender M.E."/>
            <person name="Gilbert D."/>
            <person name="Thomas W.K."/>
            <person name="Tucker A."/>
            <person name="Oakley T.H."/>
            <person name="Tokishita S."/>
            <person name="Aerts A."/>
            <person name="Arnold G.J."/>
            <person name="Basu M.K."/>
            <person name="Bauer D.J."/>
            <person name="Caceres C.E."/>
            <person name="Carmel L."/>
            <person name="Casola C."/>
            <person name="Choi J.H."/>
            <person name="Detter J.C."/>
            <person name="Dong Q."/>
            <person name="Dusheyko S."/>
            <person name="Eads B.D."/>
            <person name="Frohlich T."/>
            <person name="Geiler-Samerotte K.A."/>
            <person name="Gerlach D."/>
            <person name="Hatcher P."/>
            <person name="Jogdeo S."/>
            <person name="Krijgsveld J."/>
            <person name="Kriventseva E.V."/>
            <person name="Kultz D."/>
            <person name="Laforsch C."/>
            <person name="Lindquist E."/>
            <person name="Lopez J."/>
            <person name="Manak J.R."/>
            <person name="Muller J."/>
            <person name="Pangilinan J."/>
            <person name="Patwardhan R.P."/>
            <person name="Pitluck S."/>
            <person name="Pritham E.J."/>
            <person name="Rechtsteiner A."/>
            <person name="Rho M."/>
            <person name="Rogozin I.B."/>
            <person name="Sakarya O."/>
            <person name="Salamov A."/>
            <person name="Schaack S."/>
            <person name="Shapiro H."/>
            <person name="Shiga Y."/>
            <person name="Skalitzky C."/>
            <person name="Smith Z."/>
            <person name="Souvorov A."/>
            <person name="Sung W."/>
            <person name="Tang Z."/>
            <person name="Tsuchiya D."/>
            <person name="Tu H."/>
            <person name="Vos H."/>
            <person name="Wang M."/>
            <person name="Wolf Y.I."/>
            <person name="Yamagata H."/>
            <person name="Yamada T."/>
            <person name="Ye Y."/>
            <person name="Shaw J.R."/>
            <person name="Andrews J."/>
            <person name="Crease T.J."/>
            <person name="Tang H."/>
            <person name="Lucas S.M."/>
            <person name="Robertson H.M."/>
            <person name="Bork P."/>
            <person name="Koonin E.V."/>
            <person name="Zdobnov E.M."/>
            <person name="Grigoriev I.V."/>
            <person name="Lynch M."/>
            <person name="Boore J.L."/>
        </authorList>
    </citation>
    <scope>NUCLEOTIDE SEQUENCE [LARGE SCALE GENOMIC DNA]</scope>
</reference>
<dbReference type="HOGENOM" id="CLU_004002_1_0_1"/>
<feature type="transmembrane region" description="Helical" evidence="7">
    <location>
        <begin position="154"/>
        <end position="172"/>
    </location>
</feature>
<dbReference type="InterPro" id="IPR055120">
    <property type="entry name" value="Chs-1/2_IV_N"/>
</dbReference>
<gene>
    <name evidence="9" type="ORF">DAPPUDRAFT_51536</name>
</gene>
<keyword evidence="3" id="KW-0328">Glycosyltransferase</keyword>
<keyword evidence="6 7" id="KW-0472">Membrane</keyword>
<feature type="transmembrane region" description="Helical" evidence="7">
    <location>
        <begin position="795"/>
        <end position="820"/>
    </location>
</feature>
<evidence type="ECO:0000256" key="4">
    <source>
        <dbReference type="ARBA" id="ARBA00022692"/>
    </source>
</evidence>
<feature type="transmembrane region" description="Helical" evidence="7">
    <location>
        <begin position="832"/>
        <end position="852"/>
    </location>
</feature>
<proteinExistence type="predicted"/>
<comment type="subcellular location">
    <subcellularLocation>
        <location evidence="1">Membrane</location>
        <topology evidence="1">Multi-pass membrane protein</topology>
    </subcellularLocation>
</comment>
<dbReference type="OMA" id="WHEEKNE"/>
<feature type="transmembrane region" description="Helical" evidence="7">
    <location>
        <begin position="123"/>
        <end position="148"/>
    </location>
</feature>
<feature type="transmembrane region" description="Helical" evidence="7">
    <location>
        <begin position="79"/>
        <end position="102"/>
    </location>
</feature>
<keyword evidence="5 7" id="KW-1133">Transmembrane helix</keyword>
<feature type="transmembrane region" description="Helical" evidence="7">
    <location>
        <begin position="898"/>
        <end position="916"/>
    </location>
</feature>
<feature type="transmembrane region" description="Helical" evidence="7">
    <location>
        <begin position="18"/>
        <end position="42"/>
    </location>
</feature>
<dbReference type="STRING" id="6669.E9GJ42"/>
<keyword evidence="10" id="KW-1185">Reference proteome</keyword>
<dbReference type="GO" id="GO:0006031">
    <property type="term" value="P:chitin biosynthetic process"/>
    <property type="evidence" value="ECO:0000318"/>
    <property type="project" value="GO_Central"/>
</dbReference>
<dbReference type="EC" id="2.4.1.16" evidence="2"/>
<feature type="transmembrane region" description="Helical" evidence="7">
    <location>
        <begin position="184"/>
        <end position="204"/>
    </location>
</feature>
<feature type="transmembrane region" description="Helical" evidence="7">
    <location>
        <begin position="256"/>
        <end position="277"/>
    </location>
</feature>
<dbReference type="KEGG" id="dpx:DAPPUDRAFT_51536"/>
<evidence type="ECO:0000256" key="5">
    <source>
        <dbReference type="ARBA" id="ARBA00022989"/>
    </source>
</evidence>
<evidence type="ECO:0000313" key="9">
    <source>
        <dbReference type="EMBL" id="EFX80551.1"/>
    </source>
</evidence>
<feature type="transmembrane region" description="Helical" evidence="7">
    <location>
        <begin position="864"/>
        <end position="886"/>
    </location>
</feature>
<dbReference type="InterPro" id="IPR004835">
    <property type="entry name" value="Chitin_synth"/>
</dbReference>
<dbReference type="AlphaFoldDB" id="E9GJ42"/>
<dbReference type="Pfam" id="PF03142">
    <property type="entry name" value="Chitin_synth_2"/>
    <property type="match status" value="1"/>
</dbReference>
<accession>E9GJ42</accession>
<feature type="transmembrane region" description="Helical" evidence="7">
    <location>
        <begin position="928"/>
        <end position="946"/>
    </location>
</feature>
<feature type="transmembrane region" description="Helical" evidence="7">
    <location>
        <begin position="318"/>
        <end position="335"/>
    </location>
</feature>
<sequence>MPTEGSAANTSLKVCIKLIAIFVTFPAVLSAGIVSKGAIFFMTSQIGREMTQLASGGQIQKKNSDYLNVLSMLDSLQHLNGIACWLWTLLFSFTVPELLVFIQSLRICFSRRKLWKRPRLVQFVIAFGLESAQTVGMALLVGSVLPYLSVTHGVLITNCVYLVPAILSFLAREPTKPIMRLMDALSFLTQLSGCLHWIFIRHSLGSNSQMIDWILPVSLILISFGWWENHVYRDAPISFIRYFGQIKEEMTKTRPFAYIIISAWKVVLFFATIFAAAEMTFVAQEAYDGAFDSCSFVIRGGFNQFCYSFMSVEWTSPFYIFIIQATSSFLFYWFGNFACQIGVKSTCFAIPVVLLTPVIMTITSHFEIAKIFDGHFHTQIENQQSFVYLLALSFFWFLSQTWITLHIWSPTAEISDELVSDAKWYNSLLIDQSMNFSPTRHYNKVSESTKCSMMTRVFAVATMWHETSDEMLIILKSIFRMDKDQSRRHLARYCNNMVIDPHCYHYETHIFFDDAFESHSKDGTTSRVVNQFVNQLIELMDKMNCKRTSTCDRKPPVISVTPYGGRLEWTLPGNTKMTVHLKDKSKIRVKKRWSQVMYIDYLIRYEIGNHSDLENTFLLTLDGDMDFRPKAVHILMDVMNSKRDVGIACNRSHPTGSAGPMVWYQMYEYAVGFWLQKPSESVLGDILCAAGCFSLIRATVLLDGDVMSKFVERSEKAHHFIQRDQGEDRWLCTLLIKRGYRLAYSASSYAYTRCPETFDEFYNQRRRWTLSIISNTLDLLWNCRRTVKLHPTISWIFMIFQALSLAIGLLCPGSVFLVLVNTSATTFFIDKWISLLVHSALIFGFIIICFVAPSRIQLRVAKCLSAFYGLIVAAVLIDSVISLAGFNLHGNKMSFSVSNAFFLFLTSCVFLAGCLHPREIHCLLAGPIYLLLTPSMSMLLVLYSVINMNVISWGTRDASVTIGVQSPNKVHSSFSLIR</sequence>
<feature type="domain" description="Chitin synthase chs-1/2 N-terminal putative transporter" evidence="8">
    <location>
        <begin position="15"/>
        <end position="278"/>
    </location>
</feature>
<dbReference type="OrthoDB" id="6355092at2759"/>
<dbReference type="GO" id="GO:0004100">
    <property type="term" value="F:chitin synthase activity"/>
    <property type="evidence" value="ECO:0000318"/>
    <property type="project" value="GO_Central"/>
</dbReference>
<evidence type="ECO:0000259" key="8">
    <source>
        <dbReference type="Pfam" id="PF23000"/>
    </source>
</evidence>